<dbReference type="InterPro" id="IPR033479">
    <property type="entry name" value="dCache_1"/>
</dbReference>
<dbReference type="SUPFAM" id="SSF47384">
    <property type="entry name" value="Homodimeric domain of signal transducing histidine kinase"/>
    <property type="match status" value="1"/>
</dbReference>
<dbReference type="CDD" id="cd00082">
    <property type="entry name" value="HisKA"/>
    <property type="match status" value="1"/>
</dbReference>
<evidence type="ECO:0000256" key="4">
    <source>
        <dbReference type="ARBA" id="ARBA00022475"/>
    </source>
</evidence>
<keyword evidence="9 17" id="KW-0418">Kinase</keyword>
<dbReference type="SUPFAM" id="SSF103190">
    <property type="entry name" value="Sensory domain-like"/>
    <property type="match status" value="1"/>
</dbReference>
<evidence type="ECO:0000256" key="8">
    <source>
        <dbReference type="ARBA" id="ARBA00022741"/>
    </source>
</evidence>
<dbReference type="InterPro" id="IPR036890">
    <property type="entry name" value="HATPase_C_sf"/>
</dbReference>
<evidence type="ECO:0000256" key="13">
    <source>
        <dbReference type="ARBA" id="ARBA00023136"/>
    </source>
</evidence>
<evidence type="ECO:0000256" key="3">
    <source>
        <dbReference type="ARBA" id="ARBA00012438"/>
    </source>
</evidence>
<keyword evidence="14" id="KW-0175">Coiled coil</keyword>
<dbReference type="InterPro" id="IPR005467">
    <property type="entry name" value="His_kinase_dom"/>
</dbReference>
<dbReference type="Pfam" id="PF02743">
    <property type="entry name" value="dCache_1"/>
    <property type="match status" value="1"/>
</dbReference>
<evidence type="ECO:0000256" key="14">
    <source>
        <dbReference type="SAM" id="Coils"/>
    </source>
</evidence>
<keyword evidence="8" id="KW-0547">Nucleotide-binding</keyword>
<dbReference type="InterPro" id="IPR036097">
    <property type="entry name" value="HisK_dim/P_sf"/>
</dbReference>
<evidence type="ECO:0000256" key="2">
    <source>
        <dbReference type="ARBA" id="ARBA00004651"/>
    </source>
</evidence>
<evidence type="ECO:0000256" key="6">
    <source>
        <dbReference type="ARBA" id="ARBA00022679"/>
    </source>
</evidence>
<evidence type="ECO:0000256" key="11">
    <source>
        <dbReference type="ARBA" id="ARBA00022989"/>
    </source>
</evidence>
<dbReference type="SUPFAM" id="SSF55874">
    <property type="entry name" value="ATPase domain of HSP90 chaperone/DNA topoisomerase II/histidine kinase"/>
    <property type="match status" value="1"/>
</dbReference>
<reference evidence="17 18" key="1">
    <citation type="submission" date="2016-10" db="EMBL/GenBank/DDBJ databases">
        <authorList>
            <person name="de Groot N.N."/>
        </authorList>
    </citation>
    <scope>NUCLEOTIDE SEQUENCE [LARGE SCALE GENOMIC DNA]</scope>
    <source>
        <strain evidence="17 18">DSM 29433</strain>
    </source>
</reference>
<proteinExistence type="predicted"/>
<evidence type="ECO:0000256" key="9">
    <source>
        <dbReference type="ARBA" id="ARBA00022777"/>
    </source>
</evidence>
<dbReference type="SMART" id="SM00387">
    <property type="entry name" value="HATPase_c"/>
    <property type="match status" value="1"/>
</dbReference>
<dbReference type="InterPro" id="IPR029151">
    <property type="entry name" value="Sensor-like_sf"/>
</dbReference>
<dbReference type="PRINTS" id="PR00344">
    <property type="entry name" value="BCTRLSENSOR"/>
</dbReference>
<dbReference type="GO" id="GO:0005524">
    <property type="term" value="F:ATP binding"/>
    <property type="evidence" value="ECO:0007669"/>
    <property type="project" value="UniProtKB-KW"/>
</dbReference>
<sequence>MDQTLSHTQNPQATRRAIQLLAAVAVLIALSAAGFAGLSSFFQAEKLRETPARAQFFAGAIDDALSRLAHLPYVLSIDPGTLAALRTGDADRLNPTLAAIAERSGAEFVFLMDTNGKTLASSNYDDADSLVGRYYTFRPYFREAMEGRQGRFYAVGVTTGRPGYFIAEPVKDESGTTFGVVVVKVPVRDLSRTIVDSGDLVLVTNREGVVLAASEPDFVYGLVAPLDSNAANRLEEQQQFGNKLLRPLDWQVHDDGRLTLAGVSYLRTPAALAQEDWTVHLLSNVADIRRQALLFVAIALTATLSLIIAAALWRASQLRRALAISDADRLRLETEISDRKIAEAKLEKARAELSRKNRLAALGQLSASITHELGQPISAMRNYLTAEEIARDAVPGSFAPQLTGLVERMQRIVDQLRLFGRNDPAQMGSFVVQDAVENALTLVKHTAEAANVSVAVDLASDPLKTRGLSTRFEQVIVNLLRNAIDAVEGESEGRIELRLMDADEIILEVADNGRGLGDLRMEDLSEPFFSTKPSGEGMGLGLAISAQIINEMGGTLDARTGVGGGAIFSVRLPRVG</sequence>
<feature type="coiled-coil region" evidence="14">
    <location>
        <begin position="332"/>
        <end position="359"/>
    </location>
</feature>
<dbReference type="Proteomes" id="UP000198926">
    <property type="component" value="Unassembled WGS sequence"/>
</dbReference>
<organism evidence="17 18">
    <name type="scientific">Yoonia litorea</name>
    <dbReference type="NCBI Taxonomy" id="1123755"/>
    <lineage>
        <taxon>Bacteria</taxon>
        <taxon>Pseudomonadati</taxon>
        <taxon>Pseudomonadota</taxon>
        <taxon>Alphaproteobacteria</taxon>
        <taxon>Rhodobacterales</taxon>
        <taxon>Paracoccaceae</taxon>
        <taxon>Yoonia</taxon>
    </lineage>
</organism>
<keyword evidence="18" id="KW-1185">Reference proteome</keyword>
<dbReference type="EC" id="2.7.13.3" evidence="3"/>
<evidence type="ECO:0000256" key="15">
    <source>
        <dbReference type="SAM" id="Phobius"/>
    </source>
</evidence>
<dbReference type="PANTHER" id="PTHR43065:SF46">
    <property type="entry name" value="C4-DICARBOXYLATE TRANSPORT SENSOR PROTEIN DCTB"/>
    <property type="match status" value="1"/>
</dbReference>
<dbReference type="RefSeq" id="WP_090208362.1">
    <property type="nucleotide sequence ID" value="NZ_FOZM01000002.1"/>
</dbReference>
<dbReference type="PANTHER" id="PTHR43065">
    <property type="entry name" value="SENSOR HISTIDINE KINASE"/>
    <property type="match status" value="1"/>
</dbReference>
<dbReference type="PIRSF" id="PIRSF036431">
    <property type="entry name" value="STHK_DctB"/>
    <property type="match status" value="1"/>
</dbReference>
<dbReference type="STRING" id="1123755.SAMN05444714_2248"/>
<dbReference type="OrthoDB" id="7568856at2"/>
<name>A0A1I6MVC2_9RHOB</name>
<dbReference type="Pfam" id="PF02518">
    <property type="entry name" value="HATPase_c"/>
    <property type="match status" value="1"/>
</dbReference>
<dbReference type="GO" id="GO:0000155">
    <property type="term" value="F:phosphorelay sensor kinase activity"/>
    <property type="evidence" value="ECO:0007669"/>
    <property type="project" value="InterPro"/>
</dbReference>
<dbReference type="InterPro" id="IPR004358">
    <property type="entry name" value="Sig_transdc_His_kin-like_C"/>
</dbReference>
<dbReference type="Pfam" id="PF00512">
    <property type="entry name" value="HisKA"/>
    <property type="match status" value="1"/>
</dbReference>
<keyword evidence="6" id="KW-0808">Transferase</keyword>
<keyword evidence="12" id="KW-0902">Two-component regulatory system</keyword>
<dbReference type="InterPro" id="IPR003661">
    <property type="entry name" value="HisK_dim/P_dom"/>
</dbReference>
<keyword evidence="13 15" id="KW-0472">Membrane</keyword>
<evidence type="ECO:0000256" key="1">
    <source>
        <dbReference type="ARBA" id="ARBA00000085"/>
    </source>
</evidence>
<keyword evidence="5" id="KW-0597">Phosphoprotein</keyword>
<dbReference type="InterPro" id="IPR003594">
    <property type="entry name" value="HATPase_dom"/>
</dbReference>
<dbReference type="Gene3D" id="3.30.565.10">
    <property type="entry name" value="Histidine kinase-like ATPase, C-terminal domain"/>
    <property type="match status" value="1"/>
</dbReference>
<accession>A0A1I6MVC2</accession>
<evidence type="ECO:0000256" key="10">
    <source>
        <dbReference type="ARBA" id="ARBA00022840"/>
    </source>
</evidence>
<evidence type="ECO:0000313" key="18">
    <source>
        <dbReference type="Proteomes" id="UP000198926"/>
    </source>
</evidence>
<dbReference type="AlphaFoldDB" id="A0A1I6MVC2"/>
<gene>
    <name evidence="17" type="ORF">SAMN05444714_2248</name>
</gene>
<comment type="catalytic activity">
    <reaction evidence="1">
        <text>ATP + protein L-histidine = ADP + protein N-phospho-L-histidine.</text>
        <dbReference type="EC" id="2.7.13.3"/>
    </reaction>
</comment>
<evidence type="ECO:0000259" key="16">
    <source>
        <dbReference type="PROSITE" id="PS50109"/>
    </source>
</evidence>
<dbReference type="InterPro" id="IPR017055">
    <property type="entry name" value="Sig_transdc_His_kinase_DctB"/>
</dbReference>
<dbReference type="Gene3D" id="1.10.287.130">
    <property type="match status" value="1"/>
</dbReference>
<evidence type="ECO:0000256" key="12">
    <source>
        <dbReference type="ARBA" id="ARBA00023012"/>
    </source>
</evidence>
<feature type="transmembrane region" description="Helical" evidence="15">
    <location>
        <begin position="20"/>
        <end position="42"/>
    </location>
</feature>
<evidence type="ECO:0000313" key="17">
    <source>
        <dbReference type="EMBL" id="SFS19567.1"/>
    </source>
</evidence>
<evidence type="ECO:0000256" key="7">
    <source>
        <dbReference type="ARBA" id="ARBA00022692"/>
    </source>
</evidence>
<feature type="transmembrane region" description="Helical" evidence="15">
    <location>
        <begin position="292"/>
        <end position="313"/>
    </location>
</feature>
<feature type="domain" description="Histidine kinase" evidence="16">
    <location>
        <begin position="368"/>
        <end position="576"/>
    </location>
</feature>
<dbReference type="Gene3D" id="3.30.450.20">
    <property type="entry name" value="PAS domain"/>
    <property type="match status" value="2"/>
</dbReference>
<keyword evidence="10" id="KW-0067">ATP-binding</keyword>
<keyword evidence="4" id="KW-1003">Cell membrane</keyword>
<dbReference type="SMART" id="SM00388">
    <property type="entry name" value="HisKA"/>
    <property type="match status" value="1"/>
</dbReference>
<dbReference type="CDD" id="cd12914">
    <property type="entry name" value="PDC1_DGC_like"/>
    <property type="match status" value="1"/>
</dbReference>
<keyword evidence="11 15" id="KW-1133">Transmembrane helix</keyword>
<protein>
    <recommendedName>
        <fullName evidence="3">histidine kinase</fullName>
        <ecNumber evidence="3">2.7.13.3</ecNumber>
    </recommendedName>
</protein>
<keyword evidence="7 15" id="KW-0812">Transmembrane</keyword>
<dbReference type="GO" id="GO:0005886">
    <property type="term" value="C:plasma membrane"/>
    <property type="evidence" value="ECO:0007669"/>
    <property type="project" value="UniProtKB-SubCell"/>
</dbReference>
<dbReference type="EMBL" id="FOZM01000002">
    <property type="protein sequence ID" value="SFS19567.1"/>
    <property type="molecule type" value="Genomic_DNA"/>
</dbReference>
<evidence type="ECO:0000256" key="5">
    <source>
        <dbReference type="ARBA" id="ARBA00022553"/>
    </source>
</evidence>
<comment type="subcellular location">
    <subcellularLocation>
        <location evidence="2">Cell membrane</location>
        <topology evidence="2">Multi-pass membrane protein</topology>
    </subcellularLocation>
</comment>
<dbReference type="PROSITE" id="PS50109">
    <property type="entry name" value="HIS_KIN"/>
    <property type="match status" value="1"/>
</dbReference>